<feature type="compositionally biased region" description="Basic and acidic residues" evidence="1">
    <location>
        <begin position="1"/>
        <end position="22"/>
    </location>
</feature>
<accession>A0A0G1ENS7</accession>
<organism evidence="2 3">
    <name type="scientific">Candidatus Nomurabacteria bacterium GW2011_GWF2_43_24</name>
    <dbReference type="NCBI Taxonomy" id="1618778"/>
    <lineage>
        <taxon>Bacteria</taxon>
        <taxon>Candidatus Nomuraibacteriota</taxon>
    </lineage>
</organism>
<protein>
    <submittedName>
        <fullName evidence="2">Uncharacterized protein</fullName>
    </submittedName>
</protein>
<proteinExistence type="predicted"/>
<name>A0A0G1ENS7_9BACT</name>
<comment type="caution">
    <text evidence="2">The sequence shown here is derived from an EMBL/GenBank/DDBJ whole genome shotgun (WGS) entry which is preliminary data.</text>
</comment>
<reference evidence="2 3" key="1">
    <citation type="journal article" date="2015" name="Nature">
        <title>rRNA introns, odd ribosomes, and small enigmatic genomes across a large radiation of phyla.</title>
        <authorList>
            <person name="Brown C.T."/>
            <person name="Hug L.A."/>
            <person name="Thomas B.C."/>
            <person name="Sharon I."/>
            <person name="Castelle C.J."/>
            <person name="Singh A."/>
            <person name="Wilkins M.J."/>
            <person name="Williams K.H."/>
            <person name="Banfield J.F."/>
        </authorList>
    </citation>
    <scope>NUCLEOTIDE SEQUENCE [LARGE SCALE GENOMIC DNA]</scope>
</reference>
<evidence type="ECO:0000256" key="1">
    <source>
        <dbReference type="SAM" id="MobiDB-lite"/>
    </source>
</evidence>
<dbReference type="EMBL" id="LCGH01000005">
    <property type="protein sequence ID" value="KKT11473.1"/>
    <property type="molecule type" value="Genomic_DNA"/>
</dbReference>
<dbReference type="AlphaFoldDB" id="A0A0G1ENS7"/>
<feature type="region of interest" description="Disordered" evidence="1">
    <location>
        <begin position="1"/>
        <end position="23"/>
    </location>
</feature>
<evidence type="ECO:0000313" key="2">
    <source>
        <dbReference type="EMBL" id="KKT11473.1"/>
    </source>
</evidence>
<gene>
    <name evidence="2" type="ORF">UV91_C0005G0021</name>
</gene>
<dbReference type="Proteomes" id="UP000033907">
    <property type="component" value="Unassembled WGS sequence"/>
</dbReference>
<evidence type="ECO:0000313" key="3">
    <source>
        <dbReference type="Proteomes" id="UP000033907"/>
    </source>
</evidence>
<sequence>MVEFSKDAGRKGDQADKHEKQSVDIGQHRVHIFCVDGNEEMVRPPVGEKEEKTQNITQKYRQQALNFQPETHVVYRLPDQGRLDFKNENRHHDGKNAVGKLI</sequence>